<feature type="region of interest" description="Disordered" evidence="3">
    <location>
        <begin position="305"/>
        <end position="342"/>
    </location>
</feature>
<proteinExistence type="inferred from homology"/>
<gene>
    <name evidence="5" type="ORF">LNINA_LOCUS8217</name>
</gene>
<evidence type="ECO:0000259" key="4">
    <source>
        <dbReference type="SMART" id="SM01017"/>
    </source>
</evidence>
<feature type="compositionally biased region" description="Basic and acidic residues" evidence="3">
    <location>
        <begin position="333"/>
        <end position="342"/>
    </location>
</feature>
<dbReference type="AlphaFoldDB" id="A0AAV1JIU6"/>
<evidence type="ECO:0000256" key="3">
    <source>
        <dbReference type="SAM" id="MobiDB-lite"/>
    </source>
</evidence>
<dbReference type="PANTHER" id="PTHR11188:SF17">
    <property type="entry name" value="FI21816P1"/>
    <property type="match status" value="1"/>
</dbReference>
<dbReference type="EMBL" id="CAVLEF010000011">
    <property type="protein sequence ID" value="CAK1548865.1"/>
    <property type="molecule type" value="Genomic_DNA"/>
</dbReference>
<reference evidence="5 6" key="1">
    <citation type="submission" date="2023-11" db="EMBL/GenBank/DDBJ databases">
        <authorList>
            <person name="Okamura Y."/>
        </authorList>
    </citation>
    <scope>NUCLEOTIDE SEQUENCE [LARGE SCALE GENOMIC DNA]</scope>
</reference>
<evidence type="ECO:0000256" key="2">
    <source>
        <dbReference type="ARBA" id="ARBA00022606"/>
    </source>
</evidence>
<feature type="compositionally biased region" description="Polar residues" evidence="3">
    <location>
        <begin position="307"/>
        <end position="317"/>
    </location>
</feature>
<dbReference type="Pfam" id="PF00339">
    <property type="entry name" value="Arrestin_N"/>
    <property type="match status" value="1"/>
</dbReference>
<dbReference type="SUPFAM" id="SSF81296">
    <property type="entry name" value="E set domains"/>
    <property type="match status" value="2"/>
</dbReference>
<keyword evidence="2" id="KW-0716">Sensory transduction</keyword>
<dbReference type="PANTHER" id="PTHR11188">
    <property type="entry name" value="ARRESTIN DOMAIN CONTAINING PROTEIN"/>
    <property type="match status" value="1"/>
</dbReference>
<accession>A0AAV1JIU6</accession>
<dbReference type="GO" id="GO:0005737">
    <property type="term" value="C:cytoplasm"/>
    <property type="evidence" value="ECO:0007669"/>
    <property type="project" value="TreeGrafter"/>
</dbReference>
<dbReference type="InterPro" id="IPR011022">
    <property type="entry name" value="Arrestin_C-like"/>
</dbReference>
<comment type="caution">
    <text evidence="5">The sequence shown here is derived from an EMBL/GenBank/DDBJ whole genome shotgun (WGS) entry which is preliminary data.</text>
</comment>
<dbReference type="InterPro" id="IPR050357">
    <property type="entry name" value="Arrestin_domain-protein"/>
</dbReference>
<dbReference type="GO" id="GO:0015031">
    <property type="term" value="P:protein transport"/>
    <property type="evidence" value="ECO:0007669"/>
    <property type="project" value="TreeGrafter"/>
</dbReference>
<sequence length="342" mass="38365">MGIHCEICLKCPPNNVYTSGSIVAGEIKYAVDETTAFKRITMSLKCIATLRIKKRTRGKNQGVSFNKAKYCNIEEVILDSATGNATVDIGSYTAPFKFQIPQRTPPSVDVFRKQLSHSMKYKVGYYIAMKFEKSNFLSSTKRFKKEIQVMSDIIPTLIRDPMTYGEKKTLFQPFSSTESVINVKSTILSSVVCAGDTVQFEYEVANNSHVTIRSVETKIVEMINSKKRLKHFTFCNDLEGTDSKTGSIVNGKTQQMIVDIKVPDDCLTIDSCQLAERNYSVSIAVELPMPHTNFELTIPLQIMLKSNEPNSGSSSKQNEQDTDAPPSYWDVMSEDKKTEEDS</sequence>
<dbReference type="InterPro" id="IPR014756">
    <property type="entry name" value="Ig_E-set"/>
</dbReference>
<evidence type="ECO:0000313" key="6">
    <source>
        <dbReference type="Proteomes" id="UP001497472"/>
    </source>
</evidence>
<keyword evidence="6" id="KW-1185">Reference proteome</keyword>
<organism evidence="5 6">
    <name type="scientific">Leptosia nina</name>
    <dbReference type="NCBI Taxonomy" id="320188"/>
    <lineage>
        <taxon>Eukaryota</taxon>
        <taxon>Metazoa</taxon>
        <taxon>Ecdysozoa</taxon>
        <taxon>Arthropoda</taxon>
        <taxon>Hexapoda</taxon>
        <taxon>Insecta</taxon>
        <taxon>Pterygota</taxon>
        <taxon>Neoptera</taxon>
        <taxon>Endopterygota</taxon>
        <taxon>Lepidoptera</taxon>
        <taxon>Glossata</taxon>
        <taxon>Ditrysia</taxon>
        <taxon>Papilionoidea</taxon>
        <taxon>Pieridae</taxon>
        <taxon>Pierinae</taxon>
        <taxon>Leptosia</taxon>
    </lineage>
</organism>
<dbReference type="Gene3D" id="2.60.40.640">
    <property type="match status" value="2"/>
</dbReference>
<protein>
    <recommendedName>
        <fullName evidence="4">Arrestin C-terminal-like domain-containing protein</fullName>
    </recommendedName>
</protein>
<dbReference type="InterPro" id="IPR011021">
    <property type="entry name" value="Arrestin-like_N"/>
</dbReference>
<dbReference type="SMART" id="SM01017">
    <property type="entry name" value="Arrestin_C"/>
    <property type="match status" value="1"/>
</dbReference>
<feature type="domain" description="Arrestin C-terminal-like" evidence="4">
    <location>
        <begin position="177"/>
        <end position="307"/>
    </location>
</feature>
<dbReference type="Proteomes" id="UP001497472">
    <property type="component" value="Unassembled WGS sequence"/>
</dbReference>
<dbReference type="InterPro" id="IPR014752">
    <property type="entry name" value="Arrestin-like_C"/>
</dbReference>
<dbReference type="Pfam" id="PF02752">
    <property type="entry name" value="Arrestin_C"/>
    <property type="match status" value="1"/>
</dbReference>
<evidence type="ECO:0000313" key="5">
    <source>
        <dbReference type="EMBL" id="CAK1548865.1"/>
    </source>
</evidence>
<evidence type="ECO:0000256" key="1">
    <source>
        <dbReference type="ARBA" id="ARBA00005298"/>
    </source>
</evidence>
<comment type="similarity">
    <text evidence="1">Belongs to the arrestin family.</text>
</comment>
<name>A0AAV1JIU6_9NEOP</name>